<keyword evidence="6" id="KW-1185">Reference proteome</keyword>
<dbReference type="InterPro" id="IPR032781">
    <property type="entry name" value="ABC_tran_Xtn"/>
</dbReference>
<evidence type="ECO:0000256" key="3">
    <source>
        <dbReference type="ARBA" id="ARBA00022840"/>
    </source>
</evidence>
<evidence type="ECO:0000313" key="6">
    <source>
        <dbReference type="Proteomes" id="UP000237025"/>
    </source>
</evidence>
<dbReference type="PANTHER" id="PTHR19211:SF96">
    <property type="entry name" value="ATP-BINDING PROTEIN YBIT-RELATED"/>
    <property type="match status" value="1"/>
</dbReference>
<dbReference type="PROSITE" id="PS50893">
    <property type="entry name" value="ABC_TRANSPORTER_2"/>
    <property type="match status" value="2"/>
</dbReference>
<evidence type="ECO:0000259" key="4">
    <source>
        <dbReference type="PROSITE" id="PS50893"/>
    </source>
</evidence>
<evidence type="ECO:0000256" key="1">
    <source>
        <dbReference type="ARBA" id="ARBA00022737"/>
    </source>
</evidence>
<dbReference type="InterPro" id="IPR003593">
    <property type="entry name" value="AAA+_ATPase"/>
</dbReference>
<dbReference type="RefSeq" id="WP_103946926.1">
    <property type="nucleotide sequence ID" value="NZ_JAENMQ010000010.1"/>
</dbReference>
<gene>
    <name evidence="5" type="ORF">C3712_05950</name>
</gene>
<dbReference type="NCBIfam" id="NF011646">
    <property type="entry name" value="PRK15064.1"/>
    <property type="match status" value="1"/>
</dbReference>
<organism evidence="5 6">
    <name type="scientific">Lelliottia aquatilis</name>
    <dbReference type="NCBI Taxonomy" id="2080838"/>
    <lineage>
        <taxon>Bacteria</taxon>
        <taxon>Pseudomonadati</taxon>
        <taxon>Pseudomonadota</taxon>
        <taxon>Gammaproteobacteria</taxon>
        <taxon>Enterobacterales</taxon>
        <taxon>Enterobacteriaceae</taxon>
        <taxon>Lelliottia</taxon>
    </lineage>
</organism>
<dbReference type="Pfam" id="PF00005">
    <property type="entry name" value="ABC_tran"/>
    <property type="match status" value="2"/>
</dbReference>
<dbReference type="SUPFAM" id="SSF52540">
    <property type="entry name" value="P-loop containing nucleoside triphosphate hydrolases"/>
    <property type="match status" value="2"/>
</dbReference>
<evidence type="ECO:0000256" key="2">
    <source>
        <dbReference type="ARBA" id="ARBA00022741"/>
    </source>
</evidence>
<comment type="caution">
    <text evidence="5">The sequence shown here is derived from an EMBL/GenBank/DDBJ whole genome shotgun (WGS) entry which is preliminary data.</text>
</comment>
<sequence length="531" mass="59831">MLVTSNITMQFGSKPLFENISVKFGGGNRYGLIGANGSGKSTFMKILGGDLEPTLGNVSLDPNERLGKLRQDQFAFEEFSVLDTVIMGHGELWEVKQERDRIYALAEMSEEDGYKVADLEVLYGEMDGYSAESRAGELLLGVGIPVEQHYGLMSEVAPGWKLRVLLAQALFSNPEILLLDEPTNNLDIDTIRWLEQVLNERGSTMIIISHDRHFLNMVCTHMADLDYGELRVYPGNYDEYMTAATQARERLLSDNAKKKAQIADLQSFVSRFSANASKSRQATSRARQIDKIKLDEVKASSRQNPFIRFEQDKKLFRNALEVEALAKGFDNGPLFKKLNLLLEVGEKIAVLGANGVGKSTLLKTLVGELTPDHGTVKWSENAQLGYYAQDHEYEFENDLTVFDWMSQWKQEGDDEQVVRGILGRLLFSQDDIKKPAKVLSGGEKGRMLFGKLMMEKPNILIMDEPTNHLDMESIESLNMALEMYQGTLIFVSHDREFVSSLATRVIEITPERIVDFTGNYEDYLRSKGIDN</sequence>
<keyword evidence="1" id="KW-0677">Repeat</keyword>
<dbReference type="PANTHER" id="PTHR19211">
    <property type="entry name" value="ATP-BINDING TRANSPORT PROTEIN-RELATED"/>
    <property type="match status" value="1"/>
</dbReference>
<dbReference type="SMART" id="SM00382">
    <property type="entry name" value="AAA"/>
    <property type="match status" value="2"/>
</dbReference>
<dbReference type="InterPro" id="IPR050611">
    <property type="entry name" value="ABCF"/>
</dbReference>
<name>A0ABX5A4X8_9ENTR</name>
<feature type="domain" description="ABC transporter" evidence="4">
    <location>
        <begin position="2"/>
        <end position="252"/>
    </location>
</feature>
<keyword evidence="2" id="KW-0547">Nucleotide-binding</keyword>
<protein>
    <submittedName>
        <fullName evidence="5">ABC-F family ATPase</fullName>
    </submittedName>
</protein>
<dbReference type="Proteomes" id="UP000237025">
    <property type="component" value="Unassembled WGS sequence"/>
</dbReference>
<accession>A0ABX5A4X8</accession>
<reference evidence="5 6" key="1">
    <citation type="submission" date="2018-02" db="EMBL/GenBank/DDBJ databases">
        <title>Lelliotia aquatilis sp. nov., isolated from drinking water.</title>
        <authorList>
            <person name="Kaempfer P."/>
            <person name="Glaeser S."/>
            <person name="Exner M."/>
            <person name="Doijad S."/>
            <person name="Chakraborty T."/>
        </authorList>
    </citation>
    <scope>NUCLEOTIDE SEQUENCE [LARGE SCALE GENOMIC DNA]</scope>
    <source>
        <strain evidence="5 6">6331-17</strain>
    </source>
</reference>
<dbReference type="InterPro" id="IPR027417">
    <property type="entry name" value="P-loop_NTPase"/>
</dbReference>
<dbReference type="Gene3D" id="3.40.50.300">
    <property type="entry name" value="P-loop containing nucleotide triphosphate hydrolases"/>
    <property type="match status" value="2"/>
</dbReference>
<dbReference type="Pfam" id="PF12848">
    <property type="entry name" value="ABC_tran_Xtn"/>
    <property type="match status" value="1"/>
</dbReference>
<dbReference type="EMBL" id="PQVW01000003">
    <property type="protein sequence ID" value="POZ25167.1"/>
    <property type="molecule type" value="Genomic_DNA"/>
</dbReference>
<feature type="domain" description="ABC transporter" evidence="4">
    <location>
        <begin position="320"/>
        <end position="526"/>
    </location>
</feature>
<keyword evidence="3" id="KW-0067">ATP-binding</keyword>
<dbReference type="CDD" id="cd03221">
    <property type="entry name" value="ABCF_EF-3"/>
    <property type="match status" value="2"/>
</dbReference>
<evidence type="ECO:0000313" key="5">
    <source>
        <dbReference type="EMBL" id="POZ25167.1"/>
    </source>
</evidence>
<proteinExistence type="predicted"/>
<dbReference type="InterPro" id="IPR003439">
    <property type="entry name" value="ABC_transporter-like_ATP-bd"/>
</dbReference>